<protein>
    <submittedName>
        <fullName evidence="3">Uncharacterized protein</fullName>
    </submittedName>
</protein>
<dbReference type="InterPro" id="IPR011050">
    <property type="entry name" value="Pectin_lyase_fold/virulence"/>
</dbReference>
<keyword evidence="2" id="KW-0472">Membrane</keyword>
<feature type="compositionally biased region" description="Basic and acidic residues" evidence="1">
    <location>
        <begin position="980"/>
        <end position="998"/>
    </location>
</feature>
<evidence type="ECO:0000256" key="2">
    <source>
        <dbReference type="SAM" id="Phobius"/>
    </source>
</evidence>
<keyword evidence="2" id="KW-0812">Transmembrane</keyword>
<evidence type="ECO:0000256" key="1">
    <source>
        <dbReference type="SAM" id="MobiDB-lite"/>
    </source>
</evidence>
<name>A0ABQ9XPQ9_9EUKA</name>
<reference evidence="3 4" key="1">
    <citation type="journal article" date="2022" name="bioRxiv">
        <title>Genomics of Preaxostyla Flagellates Illuminates Evolutionary Transitions and the Path Towards Mitochondrial Loss.</title>
        <authorList>
            <person name="Novak L.V.F."/>
            <person name="Treitli S.C."/>
            <person name="Pyrih J."/>
            <person name="Halakuc P."/>
            <person name="Pipaliya S.V."/>
            <person name="Vacek V."/>
            <person name="Brzon O."/>
            <person name="Soukal P."/>
            <person name="Eme L."/>
            <person name="Dacks J.B."/>
            <person name="Karnkowska A."/>
            <person name="Elias M."/>
            <person name="Hampl V."/>
        </authorList>
    </citation>
    <scope>NUCLEOTIDE SEQUENCE [LARGE SCALE GENOMIC DNA]</scope>
    <source>
        <strain evidence="3">NAU3</strain>
        <tissue evidence="3">Gut</tissue>
    </source>
</reference>
<organism evidence="3 4">
    <name type="scientific">Blattamonas nauphoetae</name>
    <dbReference type="NCBI Taxonomy" id="2049346"/>
    <lineage>
        <taxon>Eukaryota</taxon>
        <taxon>Metamonada</taxon>
        <taxon>Preaxostyla</taxon>
        <taxon>Oxymonadida</taxon>
        <taxon>Blattamonas</taxon>
    </lineage>
</organism>
<gene>
    <name evidence="3" type="ORF">BLNAU_11276</name>
</gene>
<feature type="region of interest" description="Disordered" evidence="1">
    <location>
        <begin position="1079"/>
        <end position="1148"/>
    </location>
</feature>
<feature type="region of interest" description="Disordered" evidence="1">
    <location>
        <begin position="962"/>
        <end position="1024"/>
    </location>
</feature>
<feature type="compositionally biased region" description="Basic residues" evidence="1">
    <location>
        <begin position="1090"/>
        <end position="1100"/>
    </location>
</feature>
<feature type="compositionally biased region" description="Polar residues" evidence="1">
    <location>
        <begin position="889"/>
        <end position="944"/>
    </location>
</feature>
<accession>A0ABQ9XPQ9</accession>
<dbReference type="Proteomes" id="UP001281761">
    <property type="component" value="Unassembled WGS sequence"/>
</dbReference>
<sequence>MKIHSSSGVSASIDMISATNPVLSSTVMSYAFENLTFSSSDTSPIQTFSPSSHQRLLSSSLSNIHNPLYGTIVAPISSGLSSSISNSSLETCNTNQGDVFGKSFTGSQRLSYDSSMRSAVSIQSCTFKNMVSSDSGASLFFDKYTFALQIIQCTVTSSACTGQDTCGGFLFFYGDDSSTGSVLLTMSNLTSCRASGEAGSGGGVCILNSNSVTITSVTFTDCSAKSSGGAVSLQSISSALIMSNNNFMACSAGSGGGIRFDTITIQFSCRVCWFELCTCTDESLIGSNDVIIHNSSLGLFTTSSFVESYSMSSRPNVFCTDASLQNKTALSPIIPAPSLTVSQSGDKDDTCGINGSKCQTISYAVNTRMNNCPIRTCLVDYEGSKFEEETILVNTNNVVIAGQTSQDGSIPTLKGKSGVSEVTVVTSGTLDIANFNIEFSPSCTVFLVGTTTHSGAVTIQQCLLGYSQQTTVNAPRLVQLVKGSASIKDSTVRFVSPVETNFITAAAGTSLALTNVSFKNIELSGDSKYYHLISATSANIAITHCSFEEITTVHPTPTPTDHNSDGCSWTTGTIRLEQCSSSISSSHFANHSPSVFIIVGTDETHTASNTDPASTVTLTTCSFRDNTDDSAAGRKNMKIVGDGVVVTISSMQASTGTGSKDKCRGECDGTSAHPSLWIDSSEAGEGSTVTVDGSLLTSTLFVPTITNITADTPAAINGIKYTLTVNGEALMPCNLKLQLSTSKDGATLETHTFDLVCPTLTTCTASFDTADFSKQGDVSGSLVIFNADGTVGWTSDSSVGVDINWKDSPTSPGDNPSKTVDWTFIIIISAVGGTFLIIAFVVVFAVISRRNKLKKIEKTETGTDPNSETQSIRADSENTPVVTEDHPETQTIPQTNPTRSDSQNSSPASNHTQPRGLNIDVNSMISANTLSGSENPNESMNTMPLTPGSIVVTTRQMEAAIRDRPGKEFPPNLDRPNSVGDDHGSPNHDPIDKIEPLRPHSTPSKQKGSETPNTKRRLQKVTPSIPRAMKGLEPATPAVRVIPPTPQTSTAFKTPIRKVVMIESDENEMPSQAFEEQALDADNFDNTVSRPHRRTVKKAPKTGMTPATTTPRHKGSGTYTATSTPSLNQNALNTPVRTPKARKDSHHK</sequence>
<keyword evidence="2" id="KW-1133">Transmembrane helix</keyword>
<dbReference type="EMBL" id="JARBJD010000087">
    <property type="protein sequence ID" value="KAK2953719.1"/>
    <property type="molecule type" value="Genomic_DNA"/>
</dbReference>
<dbReference type="SUPFAM" id="SSF51126">
    <property type="entry name" value="Pectin lyase-like"/>
    <property type="match status" value="1"/>
</dbReference>
<feature type="compositionally biased region" description="Polar residues" evidence="1">
    <location>
        <begin position="862"/>
        <end position="881"/>
    </location>
</feature>
<proteinExistence type="predicted"/>
<feature type="compositionally biased region" description="Polar residues" evidence="1">
    <location>
        <begin position="1001"/>
        <end position="1012"/>
    </location>
</feature>
<evidence type="ECO:0000313" key="4">
    <source>
        <dbReference type="Proteomes" id="UP001281761"/>
    </source>
</evidence>
<feature type="region of interest" description="Disordered" evidence="1">
    <location>
        <begin position="858"/>
        <end position="948"/>
    </location>
</feature>
<feature type="transmembrane region" description="Helical" evidence="2">
    <location>
        <begin position="822"/>
        <end position="847"/>
    </location>
</feature>
<evidence type="ECO:0000313" key="3">
    <source>
        <dbReference type="EMBL" id="KAK2953719.1"/>
    </source>
</evidence>
<keyword evidence="4" id="KW-1185">Reference proteome</keyword>
<comment type="caution">
    <text evidence="3">The sequence shown here is derived from an EMBL/GenBank/DDBJ whole genome shotgun (WGS) entry which is preliminary data.</text>
</comment>
<feature type="compositionally biased region" description="Polar residues" evidence="1">
    <location>
        <begin position="1117"/>
        <end position="1136"/>
    </location>
</feature>
<feature type="compositionally biased region" description="Basic residues" evidence="1">
    <location>
        <begin position="1139"/>
        <end position="1148"/>
    </location>
</feature>